<evidence type="ECO:0000256" key="9">
    <source>
        <dbReference type="ARBA" id="ARBA00023235"/>
    </source>
</evidence>
<keyword evidence="9 10" id="KW-0413">Isomerase</keyword>
<dbReference type="GO" id="GO:0042138">
    <property type="term" value="P:meiotic DNA double-strand break formation"/>
    <property type="evidence" value="ECO:0007669"/>
    <property type="project" value="TreeGrafter"/>
</dbReference>
<dbReference type="InterPro" id="IPR036078">
    <property type="entry name" value="Spo11/TopoVI_A_sf"/>
</dbReference>
<dbReference type="Gene3D" id="1.10.10.10">
    <property type="entry name" value="Winged helix-like DNA-binding domain superfamily/Winged helix DNA-binding domain"/>
    <property type="match status" value="1"/>
</dbReference>
<dbReference type="PANTHER" id="PTHR10848">
    <property type="entry name" value="MEIOTIC RECOMBINATION PROTEIN SPO11"/>
    <property type="match status" value="1"/>
</dbReference>
<dbReference type="RefSeq" id="XP_011294386.2">
    <property type="nucleotide sequence ID" value="XM_011296084.3"/>
</dbReference>
<comment type="cofactor">
    <cofactor evidence="2">
        <name>Mg(2+)</name>
        <dbReference type="ChEBI" id="CHEBI:18420"/>
    </cofactor>
</comment>
<gene>
    <name evidence="13" type="primary">101895217</name>
</gene>
<dbReference type="GO" id="GO:0003677">
    <property type="term" value="F:DNA binding"/>
    <property type="evidence" value="ECO:0007669"/>
    <property type="project" value="UniProtKB-UniRule"/>
</dbReference>
<dbReference type="PANTHER" id="PTHR10848:SF0">
    <property type="entry name" value="MEIOTIC RECOMBINATION PROTEIN SPO11"/>
    <property type="match status" value="1"/>
</dbReference>
<sequence>MINNIEVLINSWLRDLILWGPNMEIYITKNDMLTMTGAAAVGSGIVNLLGATGDNICLSNFNTDVFTMVEGRQAATPSTSVVERLVYGNRSNRKRMAILLYVMAEIHDLLLRHSSCTYRELYYRNIYLPCNVWQINKAVEDVASVLGQTPWNMGVFGTGKGMIAGPLFIHMNNGDIIECNKTNTPTMIPPQFTHIDHFETTAHLVLVVEKDTIFKKLIANNIFSIMQGKLILLTARGNPDLSTRWLLSKLVNEHNLPIYMLADADPYGIEIMLTYRFGSKKYSQYAHQLATPQLKWLGIHPSDITYNLQIPQEILSEMDYRKINSVMRRNYIPEEICRELMVLQQHGFKAKLDNMSGQNFALFINDYIINKIKRQVVL</sequence>
<evidence type="ECO:0000313" key="13">
    <source>
        <dbReference type="EnsemblMetazoa" id="MDOA002163-PB"/>
    </source>
</evidence>
<evidence type="ECO:0000256" key="2">
    <source>
        <dbReference type="ARBA" id="ARBA00001946"/>
    </source>
</evidence>
<dbReference type="Pfam" id="PF21180">
    <property type="entry name" value="TOP6A-Spo11_Toprim"/>
    <property type="match status" value="1"/>
</dbReference>
<comment type="catalytic activity">
    <reaction evidence="1 10">
        <text>ATP-dependent breakage, passage and rejoining of double-stranded DNA.</text>
        <dbReference type="EC" id="5.6.2.2"/>
    </reaction>
</comment>
<dbReference type="KEGG" id="mde:101895217"/>
<keyword evidence="7 10" id="KW-0799">Topoisomerase</keyword>
<dbReference type="STRING" id="7370.A0A1I8M7X1"/>
<dbReference type="OrthoDB" id="5377392at2759"/>
<accession>A0A1I8M7X1</accession>
<name>A0A1I8M7X1_MUSDO</name>
<keyword evidence="5" id="KW-0479">Metal-binding</keyword>
<evidence type="ECO:0000256" key="8">
    <source>
        <dbReference type="ARBA" id="ARBA00023125"/>
    </source>
</evidence>
<dbReference type="GO" id="GO:0005524">
    <property type="term" value="F:ATP binding"/>
    <property type="evidence" value="ECO:0007669"/>
    <property type="project" value="InterPro"/>
</dbReference>
<dbReference type="GO" id="GO:0046872">
    <property type="term" value="F:metal ion binding"/>
    <property type="evidence" value="ECO:0007669"/>
    <property type="project" value="UniProtKB-KW"/>
</dbReference>
<dbReference type="CDD" id="cd00223">
    <property type="entry name" value="TOPRIM_TopoIIB_SPO"/>
    <property type="match status" value="1"/>
</dbReference>
<dbReference type="Gene3D" id="3.40.1360.10">
    <property type="match status" value="1"/>
</dbReference>
<dbReference type="Pfam" id="PF04406">
    <property type="entry name" value="TP6A_N"/>
    <property type="match status" value="1"/>
</dbReference>
<dbReference type="eggNOG" id="KOG2795">
    <property type="taxonomic scope" value="Eukaryota"/>
</dbReference>
<evidence type="ECO:0000259" key="11">
    <source>
        <dbReference type="Pfam" id="PF04406"/>
    </source>
</evidence>
<dbReference type="GO" id="GO:0000706">
    <property type="term" value="P:meiotic DNA double-strand break processing"/>
    <property type="evidence" value="ECO:0007669"/>
    <property type="project" value="TreeGrafter"/>
</dbReference>
<evidence type="ECO:0000256" key="6">
    <source>
        <dbReference type="ARBA" id="ARBA00022842"/>
    </source>
</evidence>
<evidence type="ECO:0000256" key="3">
    <source>
        <dbReference type="ARBA" id="ARBA00006559"/>
    </source>
</evidence>
<dbReference type="GO" id="GO:0000228">
    <property type="term" value="C:nuclear chromosome"/>
    <property type="evidence" value="ECO:0007669"/>
    <property type="project" value="TreeGrafter"/>
</dbReference>
<proteinExistence type="inferred from homology"/>
<evidence type="ECO:0000256" key="4">
    <source>
        <dbReference type="ARBA" id="ARBA00012895"/>
    </source>
</evidence>
<dbReference type="GO" id="GO:0007131">
    <property type="term" value="P:reciprocal meiotic recombination"/>
    <property type="evidence" value="ECO:0007669"/>
    <property type="project" value="TreeGrafter"/>
</dbReference>
<keyword evidence="8 10" id="KW-0238">DNA-binding</keyword>
<reference evidence="13" key="1">
    <citation type="submission" date="2020-05" db="UniProtKB">
        <authorList>
            <consortium name="EnsemblMetazoa"/>
        </authorList>
    </citation>
    <scope>IDENTIFICATION</scope>
    <source>
        <strain evidence="13">Aabys</strain>
    </source>
</reference>
<dbReference type="InterPro" id="IPR034136">
    <property type="entry name" value="TOPRIM_Topo6A/Spo11"/>
</dbReference>
<keyword evidence="6" id="KW-0460">Magnesium</keyword>
<dbReference type="VEuPathDB" id="VectorBase:MDOA002163"/>
<evidence type="ECO:0000259" key="12">
    <source>
        <dbReference type="Pfam" id="PF21180"/>
    </source>
</evidence>
<dbReference type="InterPro" id="IPR036388">
    <property type="entry name" value="WH-like_DNA-bd_sf"/>
</dbReference>
<dbReference type="InterPro" id="IPR002815">
    <property type="entry name" value="Spo11/TopoVI_A"/>
</dbReference>
<dbReference type="GO" id="GO:0003918">
    <property type="term" value="F:DNA topoisomerase type II (double strand cut, ATP-hydrolyzing) activity"/>
    <property type="evidence" value="ECO:0007669"/>
    <property type="project" value="UniProtKB-UniRule"/>
</dbReference>
<dbReference type="PRINTS" id="PR01550">
    <property type="entry name" value="TOP6AFAMILY"/>
</dbReference>
<evidence type="ECO:0000256" key="1">
    <source>
        <dbReference type="ARBA" id="ARBA00000185"/>
    </source>
</evidence>
<dbReference type="VEuPathDB" id="VectorBase:MDOMA2_004959"/>
<evidence type="ECO:0000256" key="10">
    <source>
        <dbReference type="PROSITE-ProRule" id="PRU01385"/>
    </source>
</evidence>
<organism evidence="13">
    <name type="scientific">Musca domestica</name>
    <name type="common">House fly</name>
    <dbReference type="NCBI Taxonomy" id="7370"/>
    <lineage>
        <taxon>Eukaryota</taxon>
        <taxon>Metazoa</taxon>
        <taxon>Ecdysozoa</taxon>
        <taxon>Arthropoda</taxon>
        <taxon>Hexapoda</taxon>
        <taxon>Insecta</taxon>
        <taxon>Pterygota</taxon>
        <taxon>Neoptera</taxon>
        <taxon>Endopterygota</taxon>
        <taxon>Diptera</taxon>
        <taxon>Brachycera</taxon>
        <taxon>Muscomorpha</taxon>
        <taxon>Muscoidea</taxon>
        <taxon>Muscidae</taxon>
        <taxon>Musca</taxon>
    </lineage>
</organism>
<feature type="domain" description="Topoisomerase 6 subunit A/Spo11 TOPRIM" evidence="12">
    <location>
        <begin position="205"/>
        <end position="372"/>
    </location>
</feature>
<evidence type="ECO:0000256" key="5">
    <source>
        <dbReference type="ARBA" id="ARBA00022723"/>
    </source>
</evidence>
<evidence type="ECO:0000256" key="7">
    <source>
        <dbReference type="ARBA" id="ARBA00023029"/>
    </source>
</evidence>
<dbReference type="AlphaFoldDB" id="A0A1I8M7X1"/>
<protein>
    <recommendedName>
        <fullName evidence="4">DNA topoisomerase (ATP-hydrolyzing)</fullName>
        <ecNumber evidence="4">5.6.2.2</ecNumber>
    </recommendedName>
</protein>
<dbReference type="EnsemblMetazoa" id="MDOA002163-RB">
    <property type="protein sequence ID" value="MDOA002163-PB"/>
    <property type="gene ID" value="MDOA002163"/>
</dbReference>
<dbReference type="PROSITE" id="PS52041">
    <property type="entry name" value="TOPO_IIB"/>
    <property type="match status" value="1"/>
</dbReference>
<comment type="similarity">
    <text evidence="3 10">Belongs to the TOP6A family.</text>
</comment>
<dbReference type="EC" id="5.6.2.2" evidence="4"/>
<dbReference type="InterPro" id="IPR013049">
    <property type="entry name" value="Spo11/TopoVI_A_N"/>
</dbReference>
<feature type="active site" description="O-(5'-phospho-DNA)-tyrosine intermediate" evidence="10">
    <location>
        <position position="123"/>
    </location>
</feature>
<dbReference type="SUPFAM" id="SSF56726">
    <property type="entry name" value="DNA topoisomerase IV, alpha subunit"/>
    <property type="match status" value="1"/>
</dbReference>
<feature type="domain" description="Spo11/DNA topoisomerase VI subunit A N-terminal" evidence="11">
    <location>
        <begin position="94"/>
        <end position="155"/>
    </location>
</feature>